<gene>
    <name evidence="1" type="ORF">MANES_S076900</name>
</gene>
<dbReference type="Gramene" id="Manes.18G073554.1.v8.1">
    <property type="protein sequence ID" value="Manes.18G073554.1.v8.1.CDS"/>
    <property type="gene ID" value="Manes.18G073554.v8.1"/>
</dbReference>
<evidence type="ECO:0000313" key="1">
    <source>
        <dbReference type="EMBL" id="OAY21563.1"/>
    </source>
</evidence>
<organism evidence="1">
    <name type="scientific">Manihot esculenta</name>
    <name type="common">Cassava</name>
    <name type="synonym">Jatropha manihot</name>
    <dbReference type="NCBI Taxonomy" id="3983"/>
    <lineage>
        <taxon>Eukaryota</taxon>
        <taxon>Viridiplantae</taxon>
        <taxon>Streptophyta</taxon>
        <taxon>Embryophyta</taxon>
        <taxon>Tracheophyta</taxon>
        <taxon>Spermatophyta</taxon>
        <taxon>Magnoliopsida</taxon>
        <taxon>eudicotyledons</taxon>
        <taxon>Gunneridae</taxon>
        <taxon>Pentapetalae</taxon>
        <taxon>rosids</taxon>
        <taxon>fabids</taxon>
        <taxon>Malpighiales</taxon>
        <taxon>Euphorbiaceae</taxon>
        <taxon>Crotonoideae</taxon>
        <taxon>Manihoteae</taxon>
        <taxon>Manihot</taxon>
    </lineage>
</organism>
<proteinExistence type="predicted"/>
<reference evidence="1" key="1">
    <citation type="submission" date="2016-02" db="EMBL/GenBank/DDBJ databases">
        <title>WGS assembly of Manihot esculenta.</title>
        <authorList>
            <person name="Bredeson J.V."/>
            <person name="Prochnik S.E."/>
            <person name="Lyons J.B."/>
            <person name="Schmutz J."/>
            <person name="Grimwood J."/>
            <person name="Vrebalov J."/>
            <person name="Bart R.S."/>
            <person name="Amuge T."/>
            <person name="Ferguson M.E."/>
            <person name="Green R."/>
            <person name="Putnam N."/>
            <person name="Stites J."/>
            <person name="Rounsley S."/>
            <person name="Rokhsar D.S."/>
        </authorList>
    </citation>
    <scope>NUCLEOTIDE SEQUENCE [LARGE SCALE GENOMIC DNA]</scope>
    <source>
        <tissue evidence="1">Leaf</tissue>
    </source>
</reference>
<dbReference type="EMBL" id="KV450787">
    <property type="protein sequence ID" value="OAY21563.1"/>
    <property type="molecule type" value="Genomic_DNA"/>
</dbReference>
<sequence length="182" mass="21058">MAKLEAGMHFRNKIARARTNSNRVIITVCVESPRKCTHQKTGDLTSEATRNPLFKRPQSRRKKGYDRRAELLAYSRELRDGVSLRQQERRPRRNSSRLKAEKLKWSSAPVRIKASIQRIFRRNERQCMYEKIESVSEENSGVASQFHCRKEKASGGNIASSFCKKLKRKLKELSCGLTCSKE</sequence>
<accession>A0A199UAS0</accession>
<protein>
    <submittedName>
        <fullName evidence="1">Uncharacterized protein</fullName>
    </submittedName>
</protein>
<dbReference type="OrthoDB" id="847067at2759"/>
<dbReference type="AlphaFoldDB" id="A0A199UAS0"/>
<name>A0A199UAS0_MANES</name>